<comment type="caution">
    <text evidence="5">The sequence shown here is derived from an EMBL/GenBank/DDBJ whole genome shotgun (WGS) entry which is preliminary data.</text>
</comment>
<keyword evidence="2 3" id="KW-0732">Signal</keyword>
<feature type="domain" description="Wall-associated receptor kinase galacturonan-binding" evidence="4">
    <location>
        <begin position="29"/>
        <end position="85"/>
    </location>
</feature>
<proteinExistence type="predicted"/>
<evidence type="ECO:0000313" key="5">
    <source>
        <dbReference type="EMBL" id="KAK1410853.1"/>
    </source>
</evidence>
<gene>
    <name evidence="5" type="ORF">QVD17_37394</name>
</gene>
<dbReference type="PANTHER" id="PTHR33491">
    <property type="entry name" value="OSJNBA0016N04.9 PROTEIN"/>
    <property type="match status" value="1"/>
</dbReference>
<sequence length="425" mass="47621">MKSFQAYLHLLIFLSLAATSTARYAKTGCNDTCGNNVSIPYPFGIGAGCSVNEWYIVECNSSTPYLSSLNRLEILSVNVENLIVTVRMQKSFVCLDSNKNLSRINNWSVDLNRSPFLFSKLHNNFVFDGCGYSAMRNNVSSIPGCVTSCNNATLNDTLSDQNCVGFRCCQAAIPSHLKSYAVTFTLDVDGVDGAFCWYSFLMDKTSIDQRRLSDPFVPVSLVWTLAASDQVTCCDNRTRYMRKVDVFDSTPVDTWQCDGRWSSKGTPYLVDGCDEQEEPTAECRECEKGGGVCDQNTTYYIDGSVFNQKVACYYNGEKRKPNKTSLGVILERRFMSIVDSVVIKDGTSDELLMVANLAMRCLNFSGKYRPTMKEVAVELETIRASHIPNRIQTNIRYVRREEELSMSTYGESSTTFLSFNDSITK</sequence>
<name>A0AAD8NK00_TARER</name>
<dbReference type="GO" id="GO:0016020">
    <property type="term" value="C:membrane"/>
    <property type="evidence" value="ECO:0007669"/>
    <property type="project" value="UniProtKB-SubCell"/>
</dbReference>
<evidence type="ECO:0000256" key="3">
    <source>
        <dbReference type="SAM" id="SignalP"/>
    </source>
</evidence>
<evidence type="ECO:0000259" key="4">
    <source>
        <dbReference type="Pfam" id="PF13947"/>
    </source>
</evidence>
<dbReference type="Proteomes" id="UP001229421">
    <property type="component" value="Unassembled WGS sequence"/>
</dbReference>
<comment type="subcellular location">
    <subcellularLocation>
        <location evidence="1">Membrane</location>
        <topology evidence="1">Single-pass membrane protein</topology>
    </subcellularLocation>
</comment>
<feature type="chain" id="PRO_5042096505" description="Wall-associated receptor kinase galacturonan-binding domain-containing protein" evidence="3">
    <location>
        <begin position="23"/>
        <end position="425"/>
    </location>
</feature>
<dbReference type="Gene3D" id="1.10.510.10">
    <property type="entry name" value="Transferase(Phosphotransferase) domain 1"/>
    <property type="match status" value="1"/>
</dbReference>
<accession>A0AAD8NK00</accession>
<dbReference type="EMBL" id="JAUHHV010000010">
    <property type="protein sequence ID" value="KAK1410853.1"/>
    <property type="molecule type" value="Genomic_DNA"/>
</dbReference>
<dbReference type="AlphaFoldDB" id="A0AAD8NK00"/>
<dbReference type="Pfam" id="PF13947">
    <property type="entry name" value="GUB_WAK_bind"/>
    <property type="match status" value="1"/>
</dbReference>
<protein>
    <recommendedName>
        <fullName evidence="4">Wall-associated receptor kinase galacturonan-binding domain-containing protein</fullName>
    </recommendedName>
</protein>
<organism evidence="5 6">
    <name type="scientific">Tagetes erecta</name>
    <name type="common">African marigold</name>
    <dbReference type="NCBI Taxonomy" id="13708"/>
    <lineage>
        <taxon>Eukaryota</taxon>
        <taxon>Viridiplantae</taxon>
        <taxon>Streptophyta</taxon>
        <taxon>Embryophyta</taxon>
        <taxon>Tracheophyta</taxon>
        <taxon>Spermatophyta</taxon>
        <taxon>Magnoliopsida</taxon>
        <taxon>eudicotyledons</taxon>
        <taxon>Gunneridae</taxon>
        <taxon>Pentapetalae</taxon>
        <taxon>asterids</taxon>
        <taxon>campanulids</taxon>
        <taxon>Asterales</taxon>
        <taxon>Asteraceae</taxon>
        <taxon>Asteroideae</taxon>
        <taxon>Heliantheae alliance</taxon>
        <taxon>Tageteae</taxon>
        <taxon>Tagetes</taxon>
    </lineage>
</organism>
<dbReference type="InterPro" id="IPR025287">
    <property type="entry name" value="WAK_GUB"/>
</dbReference>
<dbReference type="GO" id="GO:0030247">
    <property type="term" value="F:polysaccharide binding"/>
    <property type="evidence" value="ECO:0007669"/>
    <property type="project" value="InterPro"/>
</dbReference>
<feature type="signal peptide" evidence="3">
    <location>
        <begin position="1"/>
        <end position="22"/>
    </location>
</feature>
<evidence type="ECO:0000256" key="1">
    <source>
        <dbReference type="ARBA" id="ARBA00004167"/>
    </source>
</evidence>
<reference evidence="5" key="1">
    <citation type="journal article" date="2023" name="bioRxiv">
        <title>Improved chromosome-level genome assembly for marigold (Tagetes erecta).</title>
        <authorList>
            <person name="Jiang F."/>
            <person name="Yuan L."/>
            <person name="Wang S."/>
            <person name="Wang H."/>
            <person name="Xu D."/>
            <person name="Wang A."/>
            <person name="Fan W."/>
        </authorList>
    </citation>
    <scope>NUCLEOTIDE SEQUENCE</scope>
    <source>
        <strain evidence="5">WSJ</strain>
        <tissue evidence="5">Leaf</tissue>
    </source>
</reference>
<evidence type="ECO:0000313" key="6">
    <source>
        <dbReference type="Proteomes" id="UP001229421"/>
    </source>
</evidence>
<evidence type="ECO:0000256" key="2">
    <source>
        <dbReference type="ARBA" id="ARBA00022729"/>
    </source>
</evidence>
<keyword evidence="6" id="KW-1185">Reference proteome</keyword>